<dbReference type="EMBL" id="BKCJ010221196">
    <property type="protein sequence ID" value="GEY90664.1"/>
    <property type="molecule type" value="Genomic_DNA"/>
</dbReference>
<evidence type="ECO:0000256" key="1">
    <source>
        <dbReference type="SAM" id="MobiDB-lite"/>
    </source>
</evidence>
<accession>A0A699HXS2</accession>
<proteinExistence type="predicted"/>
<feature type="compositionally biased region" description="Polar residues" evidence="1">
    <location>
        <begin position="235"/>
        <end position="251"/>
    </location>
</feature>
<feature type="compositionally biased region" description="Basic residues" evidence="1">
    <location>
        <begin position="188"/>
        <end position="199"/>
    </location>
</feature>
<feature type="region of interest" description="Disordered" evidence="1">
    <location>
        <begin position="320"/>
        <end position="354"/>
    </location>
</feature>
<evidence type="ECO:0000313" key="2">
    <source>
        <dbReference type="EMBL" id="GEY90664.1"/>
    </source>
</evidence>
<feature type="compositionally biased region" description="Basic and acidic residues" evidence="1">
    <location>
        <begin position="391"/>
        <end position="401"/>
    </location>
</feature>
<comment type="caution">
    <text evidence="2">The sequence shown here is derived from an EMBL/GenBank/DDBJ whole genome shotgun (WGS) entry which is preliminary data.</text>
</comment>
<dbReference type="AlphaFoldDB" id="A0A699HXS2"/>
<feature type="compositionally biased region" description="Polar residues" evidence="1">
    <location>
        <begin position="271"/>
        <end position="293"/>
    </location>
</feature>
<feature type="compositionally biased region" description="Basic and acidic residues" evidence="1">
    <location>
        <begin position="324"/>
        <end position="354"/>
    </location>
</feature>
<feature type="compositionally biased region" description="Low complexity" evidence="1">
    <location>
        <begin position="402"/>
        <end position="412"/>
    </location>
</feature>
<reference evidence="2" key="1">
    <citation type="journal article" date="2019" name="Sci. Rep.">
        <title>Draft genome of Tanacetum cinerariifolium, the natural source of mosquito coil.</title>
        <authorList>
            <person name="Yamashiro T."/>
            <person name="Shiraishi A."/>
            <person name="Satake H."/>
            <person name="Nakayama K."/>
        </authorList>
    </citation>
    <scope>NUCLEOTIDE SEQUENCE</scope>
</reference>
<sequence>MESSTISLTKNKPERGGIYEEVGLNTFRNAIGAHYLPHSSEYVASPSIDVVRKWFPTIGYGEEVSTKGTLRKTLLPLSQWHSHKVRQYLLEDIILKLKKKQREKVVPYTRFLSLLIMHKMKEDYGTDEVTLYPTQIFSINNKAVKPNQPEEPPFTDHMLVICALGKPVVFKAPKTSLKAKSVSQGAKPRAKNGHKRHATSFKPPFMSSKEATKGESSKVPTGSKTGHSKRRKESSSAMDSNPSRTLVSTPIDTEMHKEDQQATAEVDPGISTPNDSIPSQQGMDEGTKNTSYDHISVGTDPHVLADQTKSVSEGLKTVLTQPITEKEASTTAIHGDKEKASTANHGDKEEASSTIKLEDLAKLVSKIQPSFKDLDSPEDDPVIIVDESDKDDPNAKTEDTSGPRSSSPSSLPTELKDLPSKFNELTEEIKELKTQVHELEIELPKELKEIPIKLEDFTKTATSLTPQVAKPKTP</sequence>
<feature type="region of interest" description="Disordered" evidence="1">
    <location>
        <begin position="176"/>
        <end position="299"/>
    </location>
</feature>
<feature type="region of interest" description="Disordered" evidence="1">
    <location>
        <begin position="368"/>
        <end position="418"/>
    </location>
</feature>
<organism evidence="2">
    <name type="scientific">Tanacetum cinerariifolium</name>
    <name type="common">Dalmatian daisy</name>
    <name type="synonym">Chrysanthemum cinerariifolium</name>
    <dbReference type="NCBI Taxonomy" id="118510"/>
    <lineage>
        <taxon>Eukaryota</taxon>
        <taxon>Viridiplantae</taxon>
        <taxon>Streptophyta</taxon>
        <taxon>Embryophyta</taxon>
        <taxon>Tracheophyta</taxon>
        <taxon>Spermatophyta</taxon>
        <taxon>Magnoliopsida</taxon>
        <taxon>eudicotyledons</taxon>
        <taxon>Gunneridae</taxon>
        <taxon>Pentapetalae</taxon>
        <taxon>asterids</taxon>
        <taxon>campanulids</taxon>
        <taxon>Asterales</taxon>
        <taxon>Asteraceae</taxon>
        <taxon>Asteroideae</taxon>
        <taxon>Anthemideae</taxon>
        <taxon>Anthemidinae</taxon>
        <taxon>Tanacetum</taxon>
    </lineage>
</organism>
<gene>
    <name evidence="2" type="ORF">Tci_462638</name>
</gene>
<name>A0A699HXS2_TANCI</name>
<protein>
    <submittedName>
        <fullName evidence="2">Uncharacterized protein</fullName>
    </submittedName>
</protein>
<feature type="compositionally biased region" description="Acidic residues" evidence="1">
    <location>
        <begin position="376"/>
        <end position="390"/>
    </location>
</feature>